<gene>
    <name evidence="1" type="ORF">ERUC_LOCUS41681</name>
</gene>
<proteinExistence type="predicted"/>
<protein>
    <submittedName>
        <fullName evidence="1">Uncharacterized protein</fullName>
    </submittedName>
</protein>
<evidence type="ECO:0000313" key="2">
    <source>
        <dbReference type="Proteomes" id="UP001642260"/>
    </source>
</evidence>
<dbReference type="EMBL" id="CAKOAT010822932">
    <property type="protein sequence ID" value="CAH8389198.1"/>
    <property type="molecule type" value="Genomic_DNA"/>
</dbReference>
<sequence length="84" mass="9170">MIFGGPLSCFIATIKINSDVSVTLSLFDSQAVSFHKLLDGFRIDPRVAATSINPKIFDSHVPYLNVSQTIVWTSKVADIEITNG</sequence>
<evidence type="ECO:0000313" key="1">
    <source>
        <dbReference type="EMBL" id="CAH8389198.1"/>
    </source>
</evidence>
<accession>A0ABC8M0K9</accession>
<dbReference type="Proteomes" id="UP001642260">
    <property type="component" value="Unassembled WGS sequence"/>
</dbReference>
<keyword evidence="2" id="KW-1185">Reference proteome</keyword>
<organism evidence="1 2">
    <name type="scientific">Eruca vesicaria subsp. sativa</name>
    <name type="common">Garden rocket</name>
    <name type="synonym">Eruca sativa</name>
    <dbReference type="NCBI Taxonomy" id="29727"/>
    <lineage>
        <taxon>Eukaryota</taxon>
        <taxon>Viridiplantae</taxon>
        <taxon>Streptophyta</taxon>
        <taxon>Embryophyta</taxon>
        <taxon>Tracheophyta</taxon>
        <taxon>Spermatophyta</taxon>
        <taxon>Magnoliopsida</taxon>
        <taxon>eudicotyledons</taxon>
        <taxon>Gunneridae</taxon>
        <taxon>Pentapetalae</taxon>
        <taxon>rosids</taxon>
        <taxon>malvids</taxon>
        <taxon>Brassicales</taxon>
        <taxon>Brassicaceae</taxon>
        <taxon>Brassiceae</taxon>
        <taxon>Eruca</taxon>
    </lineage>
</organism>
<reference evidence="1 2" key="1">
    <citation type="submission" date="2022-03" db="EMBL/GenBank/DDBJ databases">
        <authorList>
            <person name="Macdonald S."/>
            <person name="Ahmed S."/>
            <person name="Newling K."/>
        </authorList>
    </citation>
    <scope>NUCLEOTIDE SEQUENCE [LARGE SCALE GENOMIC DNA]</scope>
</reference>
<comment type="caution">
    <text evidence="1">The sequence shown here is derived from an EMBL/GenBank/DDBJ whole genome shotgun (WGS) entry which is preliminary data.</text>
</comment>
<name>A0ABC8M0K9_ERUVS</name>
<dbReference type="AlphaFoldDB" id="A0ABC8M0K9"/>